<evidence type="ECO:0000313" key="17">
    <source>
        <dbReference type="Proteomes" id="UP000095008"/>
    </source>
</evidence>
<dbReference type="InterPro" id="IPR018136">
    <property type="entry name" value="Aconitase_4Fe-4S_BS"/>
</dbReference>
<dbReference type="UniPathway" id="UPA00223">
    <property type="reaction ID" value="UER00718"/>
</dbReference>
<organism evidence="14 17">
    <name type="scientific">Acidithiobacillus thiooxidans</name>
    <name type="common">Thiobacillus thiooxidans</name>
    <dbReference type="NCBI Taxonomy" id="930"/>
    <lineage>
        <taxon>Bacteria</taxon>
        <taxon>Pseudomonadati</taxon>
        <taxon>Pseudomonadota</taxon>
        <taxon>Acidithiobacillia</taxon>
        <taxon>Acidithiobacillales</taxon>
        <taxon>Acidithiobacillaceae</taxon>
        <taxon>Acidithiobacillus</taxon>
    </lineage>
</organism>
<proteinExistence type="predicted"/>
<dbReference type="PRINTS" id="PR00415">
    <property type="entry name" value="ACONITASE"/>
</dbReference>
<dbReference type="EMBL" id="LWRY01000140">
    <property type="protein sequence ID" value="OCX71262.1"/>
    <property type="molecule type" value="Genomic_DNA"/>
</dbReference>
<evidence type="ECO:0000256" key="1">
    <source>
        <dbReference type="ARBA" id="ARBA00001966"/>
    </source>
</evidence>
<dbReference type="Pfam" id="PF00330">
    <property type="entry name" value="Aconitase"/>
    <property type="match status" value="1"/>
</dbReference>
<dbReference type="InterPro" id="IPR006250">
    <property type="entry name" value="Aconitase_put"/>
</dbReference>
<dbReference type="GO" id="GO:0003994">
    <property type="term" value="F:aconitate hydratase activity"/>
    <property type="evidence" value="ECO:0007669"/>
    <property type="project" value="UniProtKB-EC"/>
</dbReference>
<keyword evidence="8" id="KW-0411">Iron-sulfur</keyword>
<dbReference type="OrthoDB" id="5287201at2"/>
<dbReference type="InterPro" id="IPR015928">
    <property type="entry name" value="Aconitase/3IPM_dehydase_swvl"/>
</dbReference>
<dbReference type="GO" id="GO:0046872">
    <property type="term" value="F:metal ion binding"/>
    <property type="evidence" value="ECO:0007669"/>
    <property type="project" value="UniProtKB-KW"/>
</dbReference>
<evidence type="ECO:0000256" key="7">
    <source>
        <dbReference type="ARBA" id="ARBA00023004"/>
    </source>
</evidence>
<feature type="domain" description="Aconitase A/isopropylmalate dehydratase small subunit swivel" evidence="13">
    <location>
        <begin position="523"/>
        <end position="575"/>
    </location>
</feature>
<sequence length="645" mass="68065">MAMNVTQKIIAAHLVSGTLKAGSPIAIRIDQTLTQDATGTMAYLQFEALGLPRVRTELSVSYVDHNMLQSGFENADDHRFLQSFAAKYGVHFSRPGNGICHQVHLERFSKPGGTLLGSDSHTPTSGGAGMLAIGAGGLDIALAMGGLPFNLNMPEVVGVKLTGKLQPFVSAKDIILEVLRLKTVKGGVGKVFEYFGPGVAHLSVPARATITNMGAELGATTSVFPSDSVTRDYLAAQGRGANWSEWVADADASYDEVLEINLDTLEPLIACPHSPDNVKKVREVAGTKVAQVAIGSCTNSSYTDLMTVAQMLKGKVVADGVSLGVSPGSRQVMEMVTKDGGLLDFIGAGSRILESACGPCIGMGFAPPTQGVSVRSFNRNFYGRSGTKNAEVYLASPETCAACALTGEITDPRDLGLAPIHVDLPGQFLVDDRMVLAPAPEGTEVEIIRGPNIAKLPAGKAAPAHLAGEVLIRLEDDITTDHIMPAGAKVLPLRSNLPAISEFVFHMVDETFPSRAKASGGGFIVAGHNYGQGSSREHAALAPRYLGVRGVLVQSFARIHLANLINFGILPLTFVHAEDYAKVQAGDQLGLDLSGLTLGKSLILRDETQGLDIEVMPQLASARDLELILKGGALSWASEQLEQVS</sequence>
<evidence type="ECO:0000256" key="9">
    <source>
        <dbReference type="ARBA" id="ARBA00023501"/>
    </source>
</evidence>
<dbReference type="GO" id="GO:0005829">
    <property type="term" value="C:cytosol"/>
    <property type="evidence" value="ECO:0007669"/>
    <property type="project" value="TreeGrafter"/>
</dbReference>
<dbReference type="CDD" id="cd01585">
    <property type="entry name" value="AcnA_Bact"/>
    <property type="match status" value="1"/>
</dbReference>
<dbReference type="EMBL" id="LWSA01000077">
    <property type="protein sequence ID" value="OCX74137.1"/>
    <property type="molecule type" value="Genomic_DNA"/>
</dbReference>
<accession>A0A1C2I5J6</accession>
<dbReference type="eggNOG" id="COG1048">
    <property type="taxonomic scope" value="Bacteria"/>
</dbReference>
<dbReference type="NCBIfam" id="NF005558">
    <property type="entry name" value="PRK07229.1"/>
    <property type="match status" value="1"/>
</dbReference>
<keyword evidence="5" id="KW-0004">4Fe-4S</keyword>
<dbReference type="SUPFAM" id="SSF52016">
    <property type="entry name" value="LeuD/IlvD-like"/>
    <property type="match status" value="1"/>
</dbReference>
<dbReference type="Proteomes" id="UP000095008">
    <property type="component" value="Unassembled WGS sequence"/>
</dbReference>
<comment type="cofactor">
    <cofactor evidence="1">
        <name>[4Fe-4S] cluster</name>
        <dbReference type="ChEBI" id="CHEBI:49883"/>
    </cofactor>
</comment>
<evidence type="ECO:0000259" key="13">
    <source>
        <dbReference type="Pfam" id="PF00694"/>
    </source>
</evidence>
<evidence type="ECO:0000313" key="15">
    <source>
        <dbReference type="EMBL" id="OCX74137.1"/>
    </source>
</evidence>
<evidence type="ECO:0000256" key="5">
    <source>
        <dbReference type="ARBA" id="ARBA00022485"/>
    </source>
</evidence>
<name>A0A1C2I5J6_ACITH</name>
<dbReference type="GO" id="GO:0006099">
    <property type="term" value="P:tricarboxylic acid cycle"/>
    <property type="evidence" value="ECO:0007669"/>
    <property type="project" value="UniProtKB-UniPathway"/>
</dbReference>
<dbReference type="InterPro" id="IPR001030">
    <property type="entry name" value="Acoase/IPM_deHydtase_lsu_aba"/>
</dbReference>
<evidence type="ECO:0000256" key="11">
    <source>
        <dbReference type="ARBA" id="ARBA00031977"/>
    </source>
</evidence>
<dbReference type="Gene3D" id="3.30.499.10">
    <property type="entry name" value="Aconitase, domain 3"/>
    <property type="match status" value="2"/>
</dbReference>
<evidence type="ECO:0000313" key="14">
    <source>
        <dbReference type="EMBL" id="OCX71262.1"/>
    </source>
</evidence>
<comment type="caution">
    <text evidence="14">The sequence shown here is derived from an EMBL/GenBank/DDBJ whole genome shotgun (WGS) entry which is preliminary data.</text>
</comment>
<dbReference type="Gene3D" id="3.20.19.10">
    <property type="entry name" value="Aconitase, domain 4"/>
    <property type="match status" value="1"/>
</dbReference>
<gene>
    <name evidence="14" type="ORF">A6M23_12100</name>
    <name evidence="15" type="ORF">A6P07_06455</name>
</gene>
<comment type="catalytic activity">
    <reaction evidence="9">
        <text>citrate = D-threo-isocitrate</text>
        <dbReference type="Rhea" id="RHEA:10336"/>
        <dbReference type="ChEBI" id="CHEBI:15562"/>
        <dbReference type="ChEBI" id="CHEBI:16947"/>
        <dbReference type="EC" id="4.2.1.3"/>
    </reaction>
</comment>
<evidence type="ECO:0000256" key="6">
    <source>
        <dbReference type="ARBA" id="ARBA00022723"/>
    </source>
</evidence>
<reference evidence="14 16" key="1">
    <citation type="journal article" date="2016" name="Int. J. Mol. Sci.">
        <title>Comparative genomics of the extreme acidophile Acidithiobacillus thiooxidans reveals intraspecific divergence and niche adaptation.</title>
        <authorList>
            <person name="Zhang X."/>
            <person name="Feng X."/>
            <person name="Tao J."/>
            <person name="Ma L."/>
            <person name="Xiao Y."/>
            <person name="Liang Y."/>
            <person name="Liu X."/>
            <person name="Yin H."/>
        </authorList>
    </citation>
    <scope>NUCLEOTIDE SEQUENCE [LARGE SCALE GENOMIC DNA]</scope>
    <source>
        <strain evidence="15 16">A02</strain>
        <strain evidence="14">DXS-W</strain>
    </source>
</reference>
<protein>
    <recommendedName>
        <fullName evidence="4">Aconitate hydratase A</fullName>
        <ecNumber evidence="3">4.2.1.3</ecNumber>
    </recommendedName>
    <alternativeName>
        <fullName evidence="11">Iron-responsive protein-like</fullName>
    </alternativeName>
    <alternativeName>
        <fullName evidence="10">RNA-binding protein</fullName>
    </alternativeName>
</protein>
<dbReference type="InterPro" id="IPR000573">
    <property type="entry name" value="AconitaseA/IPMdHydase_ssu_swvl"/>
</dbReference>
<dbReference type="RefSeq" id="WP_024893549.1">
    <property type="nucleotide sequence ID" value="NZ_LWRY01000140.1"/>
</dbReference>
<evidence type="ECO:0000313" key="16">
    <source>
        <dbReference type="Proteomes" id="UP000094893"/>
    </source>
</evidence>
<dbReference type="InterPro" id="IPR036008">
    <property type="entry name" value="Aconitase_4Fe-4S_dom"/>
</dbReference>
<evidence type="ECO:0000256" key="3">
    <source>
        <dbReference type="ARBA" id="ARBA00012926"/>
    </source>
</evidence>
<dbReference type="NCBIfam" id="TIGR01342">
    <property type="entry name" value="acon_putative"/>
    <property type="match status" value="1"/>
</dbReference>
<keyword evidence="7" id="KW-0408">Iron</keyword>
<dbReference type="PANTHER" id="PTHR43160:SF3">
    <property type="entry name" value="ACONITATE HYDRATASE, MITOCHONDRIAL"/>
    <property type="match status" value="1"/>
</dbReference>
<keyword evidence="17" id="KW-1185">Reference proteome</keyword>
<dbReference type="Proteomes" id="UP000094893">
    <property type="component" value="Unassembled WGS sequence"/>
</dbReference>
<keyword evidence="6" id="KW-0479">Metal-binding</keyword>
<evidence type="ECO:0000256" key="10">
    <source>
        <dbReference type="ARBA" id="ARBA00031081"/>
    </source>
</evidence>
<dbReference type="PANTHER" id="PTHR43160">
    <property type="entry name" value="ACONITATE HYDRATASE B"/>
    <property type="match status" value="1"/>
</dbReference>
<dbReference type="EC" id="4.2.1.3" evidence="3"/>
<dbReference type="CDD" id="cd01579">
    <property type="entry name" value="AcnA_Bact_Swivel"/>
    <property type="match status" value="1"/>
</dbReference>
<dbReference type="AlphaFoldDB" id="A0A1C2I5J6"/>
<dbReference type="GO" id="GO:0051539">
    <property type="term" value="F:4 iron, 4 sulfur cluster binding"/>
    <property type="evidence" value="ECO:0007669"/>
    <property type="project" value="UniProtKB-KW"/>
</dbReference>
<comment type="pathway">
    <text evidence="2">Carbohydrate metabolism; tricarboxylic acid cycle; isocitrate from oxaloacetate: step 2/2.</text>
</comment>
<dbReference type="PROSITE" id="PS01244">
    <property type="entry name" value="ACONITASE_2"/>
    <property type="match status" value="1"/>
</dbReference>
<dbReference type="STRING" id="930.GCA_002079865_00563"/>
<dbReference type="InterPro" id="IPR050926">
    <property type="entry name" value="Aconitase/IPM_isomerase"/>
</dbReference>
<evidence type="ECO:0000259" key="12">
    <source>
        <dbReference type="Pfam" id="PF00330"/>
    </source>
</evidence>
<evidence type="ECO:0000256" key="8">
    <source>
        <dbReference type="ARBA" id="ARBA00023014"/>
    </source>
</evidence>
<dbReference type="Pfam" id="PF00694">
    <property type="entry name" value="Aconitase_C"/>
    <property type="match status" value="1"/>
</dbReference>
<dbReference type="InterPro" id="IPR015931">
    <property type="entry name" value="Acnase/IPM_dHydase_lsu_aba_1/3"/>
</dbReference>
<dbReference type="PROSITE" id="PS00450">
    <property type="entry name" value="ACONITASE_1"/>
    <property type="match status" value="1"/>
</dbReference>
<evidence type="ECO:0000256" key="4">
    <source>
        <dbReference type="ARBA" id="ARBA00019378"/>
    </source>
</evidence>
<dbReference type="SUPFAM" id="SSF53732">
    <property type="entry name" value="Aconitase iron-sulfur domain"/>
    <property type="match status" value="1"/>
</dbReference>
<evidence type="ECO:0000256" key="2">
    <source>
        <dbReference type="ARBA" id="ARBA00004717"/>
    </source>
</evidence>
<feature type="domain" description="Aconitase/3-isopropylmalate dehydratase large subunit alpha/beta/alpha" evidence="12">
    <location>
        <begin position="7"/>
        <end position="407"/>
    </location>
</feature>